<dbReference type="InterPro" id="IPR041447">
    <property type="entry name" value="Mannosidase_ig"/>
</dbReference>
<protein>
    <submittedName>
        <fullName evidence="4">Glycoside hydrolase family 2 protein</fullName>
    </submittedName>
</protein>
<dbReference type="SUPFAM" id="SSF49303">
    <property type="entry name" value="beta-Galactosidase/glucuronidase domain"/>
    <property type="match status" value="1"/>
</dbReference>
<feature type="domain" description="Beta-mannosidase Ig-fold" evidence="2">
    <location>
        <begin position="322"/>
        <end position="387"/>
    </location>
</feature>
<dbReference type="PANTHER" id="PTHR43730:SF1">
    <property type="entry name" value="BETA-MANNOSIDASE"/>
    <property type="match status" value="1"/>
</dbReference>
<dbReference type="EMBL" id="DVON01000108">
    <property type="protein sequence ID" value="HIV12493.1"/>
    <property type="molecule type" value="Genomic_DNA"/>
</dbReference>
<dbReference type="GO" id="GO:0006516">
    <property type="term" value="P:glycoprotein catabolic process"/>
    <property type="evidence" value="ECO:0007669"/>
    <property type="project" value="TreeGrafter"/>
</dbReference>
<dbReference type="Gene3D" id="2.60.40.10">
    <property type="entry name" value="Immunoglobulins"/>
    <property type="match status" value="1"/>
</dbReference>
<dbReference type="GO" id="GO:0004567">
    <property type="term" value="F:beta-mannosidase activity"/>
    <property type="evidence" value="ECO:0007669"/>
    <property type="project" value="TreeGrafter"/>
</dbReference>
<dbReference type="Pfam" id="PF17753">
    <property type="entry name" value="Ig_mannosidase"/>
    <property type="match status" value="1"/>
</dbReference>
<keyword evidence="1" id="KW-0326">Glycosidase</keyword>
<feature type="domain" description="Mannosidase Ig/CBM-like" evidence="3">
    <location>
        <begin position="234"/>
        <end position="316"/>
    </location>
</feature>
<evidence type="ECO:0000259" key="3">
    <source>
        <dbReference type="Pfam" id="PF17786"/>
    </source>
</evidence>
<dbReference type="PANTHER" id="PTHR43730">
    <property type="entry name" value="BETA-MANNOSIDASE"/>
    <property type="match status" value="1"/>
</dbReference>
<keyword evidence="4" id="KW-0378">Hydrolase</keyword>
<reference evidence="4" key="2">
    <citation type="journal article" date="2021" name="PeerJ">
        <title>Extensive microbial diversity within the chicken gut microbiome revealed by metagenomics and culture.</title>
        <authorList>
            <person name="Gilroy R."/>
            <person name="Ravi A."/>
            <person name="Getino M."/>
            <person name="Pursley I."/>
            <person name="Horton D.L."/>
            <person name="Alikhan N.F."/>
            <person name="Baker D."/>
            <person name="Gharbi K."/>
            <person name="Hall N."/>
            <person name="Watson M."/>
            <person name="Adriaenssens E.M."/>
            <person name="Foster-Nyarko E."/>
            <person name="Jarju S."/>
            <person name="Secka A."/>
            <person name="Antonio M."/>
            <person name="Oren A."/>
            <person name="Chaudhuri R.R."/>
            <person name="La Ragione R."/>
            <person name="Hildebrand F."/>
            <person name="Pallen M.J."/>
        </authorList>
    </citation>
    <scope>NUCLEOTIDE SEQUENCE</scope>
    <source>
        <strain evidence="4">ChiBcec2-4451</strain>
    </source>
</reference>
<sequence>DQGQWVSTPKQKADYIKMYEYIIPQVLKEEDPATFYWPASPSSGGSFDFPNDPDRGDVHYWEVWHGNLPFSDYRKHYFRYASEFGFQSFPCLKTVEAFTEPEDRNIFSYVMEKHQRNDAANGKIMNYLYQTFLYPADFETLLYASQLLQGEAIKYGVEHFRRNRGRCMGAVYWQLNDCWPVASWSSIDYFGRWKALHYYAKRFFAPLLLSCQEEGMMTQNSNVNAQPFQMEKSVTFCVSNETMEKHRVTVVWAVRDRFGKKLEEHWEEVEVEPLSSRWLIKAELPELSIRDQYVSYDLYEEGKYLSGSTVILSLPKFFCYEDPHLSVTAREGWVTVTADAYAKSVEIQNENEDLILEDNYFDLNGGSRTLKVLSGETKNLRARSVYNIR</sequence>
<accession>A0A9D1T6I4</accession>
<organism evidence="4 5">
    <name type="scientific">Candidatus Pullilachnospira stercoravium</name>
    <dbReference type="NCBI Taxonomy" id="2840913"/>
    <lineage>
        <taxon>Bacteria</taxon>
        <taxon>Bacillati</taxon>
        <taxon>Bacillota</taxon>
        <taxon>Clostridia</taxon>
        <taxon>Lachnospirales</taxon>
        <taxon>Lachnospiraceae</taxon>
        <taxon>Lachnospiraceae incertae sedis</taxon>
        <taxon>Candidatus Pullilachnospira</taxon>
    </lineage>
</organism>
<dbReference type="InterPro" id="IPR050887">
    <property type="entry name" value="Beta-mannosidase_GH2"/>
</dbReference>
<evidence type="ECO:0000313" key="4">
    <source>
        <dbReference type="EMBL" id="HIV12493.1"/>
    </source>
</evidence>
<gene>
    <name evidence="4" type="ORF">IAA63_05055</name>
</gene>
<name>A0A9D1T6I4_9FIRM</name>
<dbReference type="InterPro" id="IPR041625">
    <property type="entry name" value="Beta-mannosidase_Ig"/>
</dbReference>
<dbReference type="Pfam" id="PF17786">
    <property type="entry name" value="Mannosidase_ig"/>
    <property type="match status" value="1"/>
</dbReference>
<comment type="caution">
    <text evidence="4">The sequence shown here is derived from an EMBL/GenBank/DDBJ whole genome shotgun (WGS) entry which is preliminary data.</text>
</comment>
<dbReference type="Proteomes" id="UP000886723">
    <property type="component" value="Unassembled WGS sequence"/>
</dbReference>
<evidence type="ECO:0000313" key="5">
    <source>
        <dbReference type="Proteomes" id="UP000886723"/>
    </source>
</evidence>
<feature type="non-terminal residue" evidence="4">
    <location>
        <position position="1"/>
    </location>
</feature>
<dbReference type="Gene3D" id="3.20.20.80">
    <property type="entry name" value="Glycosidases"/>
    <property type="match status" value="1"/>
</dbReference>
<dbReference type="InterPro" id="IPR013783">
    <property type="entry name" value="Ig-like_fold"/>
</dbReference>
<evidence type="ECO:0000259" key="2">
    <source>
        <dbReference type="Pfam" id="PF17753"/>
    </source>
</evidence>
<dbReference type="SUPFAM" id="SSF51445">
    <property type="entry name" value="(Trans)glycosidases"/>
    <property type="match status" value="1"/>
</dbReference>
<proteinExistence type="predicted"/>
<reference evidence="4" key="1">
    <citation type="submission" date="2020-10" db="EMBL/GenBank/DDBJ databases">
        <authorList>
            <person name="Gilroy R."/>
        </authorList>
    </citation>
    <scope>NUCLEOTIDE SEQUENCE</scope>
    <source>
        <strain evidence="4">ChiBcec2-4451</strain>
    </source>
</reference>
<dbReference type="InterPro" id="IPR036156">
    <property type="entry name" value="Beta-gal/glucu_dom_sf"/>
</dbReference>
<dbReference type="AlphaFoldDB" id="A0A9D1T6I4"/>
<evidence type="ECO:0000256" key="1">
    <source>
        <dbReference type="ARBA" id="ARBA00023295"/>
    </source>
</evidence>
<dbReference type="InterPro" id="IPR017853">
    <property type="entry name" value="GH"/>
</dbReference>